<dbReference type="CTD" id="51629"/>
<evidence type="ECO:0000256" key="7">
    <source>
        <dbReference type="ARBA" id="ARBA00022737"/>
    </source>
</evidence>
<dbReference type="FunFam" id="1.50.40.10:FF:000203">
    <property type="entry name" value="Solute carrier family 25 member 39"/>
    <property type="match status" value="1"/>
</dbReference>
<keyword evidence="3 19" id="KW-0813">Transport</keyword>
<evidence type="ECO:0000256" key="16">
    <source>
        <dbReference type="ARBA" id="ARBA00041895"/>
    </source>
</evidence>
<keyword evidence="11" id="KW-0411">Iron-sulfur</keyword>
<evidence type="ECO:0000256" key="18">
    <source>
        <dbReference type="PROSITE-ProRule" id="PRU00282"/>
    </source>
</evidence>
<evidence type="ECO:0000256" key="14">
    <source>
        <dbReference type="ARBA" id="ARBA00023136"/>
    </source>
</evidence>
<keyword evidence="5" id="KW-0001">2Fe-2S</keyword>
<dbReference type="Proteomes" id="UP000261680">
    <property type="component" value="Unplaced"/>
</dbReference>
<evidence type="ECO:0000256" key="1">
    <source>
        <dbReference type="ARBA" id="ARBA00004448"/>
    </source>
</evidence>
<dbReference type="PANTHER" id="PTHR45760:SF1">
    <property type="entry name" value="MITOCHONDRIAL GLUTATHIONE TRANSPORTER SLC25A39-RELATED"/>
    <property type="match status" value="1"/>
</dbReference>
<name>A0A8M1GL88_URSMA</name>
<dbReference type="Pfam" id="PF00153">
    <property type="entry name" value="Mito_carr"/>
    <property type="match status" value="2"/>
</dbReference>
<dbReference type="GeneID" id="103665865"/>
<gene>
    <name evidence="23" type="primary">SLC25A39</name>
</gene>
<evidence type="ECO:0000256" key="11">
    <source>
        <dbReference type="ARBA" id="ARBA00023014"/>
    </source>
</evidence>
<keyword evidence="13" id="KW-0350">Heme biosynthesis</keyword>
<evidence type="ECO:0000256" key="2">
    <source>
        <dbReference type="ARBA" id="ARBA00006375"/>
    </source>
</evidence>
<protein>
    <recommendedName>
        <fullName evidence="17 20">Mitochondrial glutathione transporter SLC25A39</fullName>
    </recommendedName>
    <alternativeName>
        <fullName evidence="16 20">Solute carrier family 25 member 39</fullName>
    </alternativeName>
</protein>
<comment type="subcellular location">
    <subcellularLocation>
        <location evidence="1 20">Mitochondrion inner membrane</location>
        <topology evidence="1 20">Multi-pass membrane protein</topology>
    </subcellularLocation>
</comment>
<evidence type="ECO:0000256" key="17">
    <source>
        <dbReference type="ARBA" id="ARBA00044796"/>
    </source>
</evidence>
<accession>A0A8M1GL88</accession>
<evidence type="ECO:0000256" key="20">
    <source>
        <dbReference type="RuleBase" id="RU369018"/>
    </source>
</evidence>
<evidence type="ECO:0000256" key="21">
    <source>
        <dbReference type="SAM" id="MobiDB-lite"/>
    </source>
</evidence>
<reference evidence="23" key="1">
    <citation type="submission" date="2025-08" db="UniProtKB">
        <authorList>
            <consortium name="RefSeq"/>
        </authorList>
    </citation>
    <scope>IDENTIFICATION</scope>
    <source>
        <tissue evidence="23">Whole blood</tissue>
    </source>
</reference>
<organism evidence="22 23">
    <name type="scientific">Ursus maritimus</name>
    <name type="common">Polar bear</name>
    <name type="synonym">Thalarctos maritimus</name>
    <dbReference type="NCBI Taxonomy" id="29073"/>
    <lineage>
        <taxon>Eukaryota</taxon>
        <taxon>Metazoa</taxon>
        <taxon>Chordata</taxon>
        <taxon>Craniata</taxon>
        <taxon>Vertebrata</taxon>
        <taxon>Euteleostomi</taxon>
        <taxon>Mammalia</taxon>
        <taxon>Eutheria</taxon>
        <taxon>Laurasiatheria</taxon>
        <taxon>Carnivora</taxon>
        <taxon>Caniformia</taxon>
        <taxon>Ursidae</taxon>
        <taxon>Ursus</taxon>
    </lineage>
</organism>
<evidence type="ECO:0000313" key="23">
    <source>
        <dbReference type="RefSeq" id="XP_040496461.1"/>
    </source>
</evidence>
<evidence type="ECO:0000256" key="12">
    <source>
        <dbReference type="ARBA" id="ARBA00023128"/>
    </source>
</evidence>
<evidence type="ECO:0000313" key="22">
    <source>
        <dbReference type="Proteomes" id="UP000261680"/>
    </source>
</evidence>
<evidence type="ECO:0000256" key="15">
    <source>
        <dbReference type="ARBA" id="ARBA00036017"/>
    </source>
</evidence>
<dbReference type="GO" id="GO:1990542">
    <property type="term" value="P:mitochondrial transmembrane transport"/>
    <property type="evidence" value="ECO:0007669"/>
    <property type="project" value="InterPro"/>
</dbReference>
<dbReference type="GO" id="GO:0005743">
    <property type="term" value="C:mitochondrial inner membrane"/>
    <property type="evidence" value="ECO:0007669"/>
    <property type="project" value="UniProtKB-SubCell"/>
</dbReference>
<dbReference type="InterPro" id="IPR045315">
    <property type="entry name" value="Mtm1-like"/>
</dbReference>
<dbReference type="InterPro" id="IPR023395">
    <property type="entry name" value="MCP_dom_sf"/>
</dbReference>
<evidence type="ECO:0000256" key="6">
    <source>
        <dbReference type="ARBA" id="ARBA00022723"/>
    </source>
</evidence>
<keyword evidence="22" id="KW-1185">Reference proteome</keyword>
<comment type="similarity">
    <text evidence="2 19">Belongs to the mitochondrial carrier (TC 2.A.29) family.</text>
</comment>
<dbReference type="PANTHER" id="PTHR45760">
    <property type="entry name" value="FI19922P1-RELATED"/>
    <property type="match status" value="1"/>
</dbReference>
<keyword evidence="8 20" id="KW-0999">Mitochondrion inner membrane</keyword>
<proteinExistence type="inferred from homology"/>
<feature type="compositionally biased region" description="Basic and acidic residues" evidence="21">
    <location>
        <begin position="296"/>
        <end position="312"/>
    </location>
</feature>
<dbReference type="SUPFAM" id="SSF103506">
    <property type="entry name" value="Mitochondrial carrier"/>
    <property type="match status" value="1"/>
</dbReference>
<keyword evidence="4 18" id="KW-0812">Transmembrane</keyword>
<evidence type="ECO:0000256" key="10">
    <source>
        <dbReference type="ARBA" id="ARBA00023004"/>
    </source>
</evidence>
<sequence>MADQDPGGISPLQQMVASGTGAVVTSLFMTPLDVVKVRLQSQRPSTASELMPPSRLWSLPYANLPSSLRSTGKCLLYCNGVLEPLYLCPNSARCATWFQDPTRFTGTVDAFVKIVRHEGIRTLWSGLPATLVMTVPATAIYFTAYDQLKTFLRGRALTSDLYAPMAAGALARCEHSPGPLISLCAPALLEPSPGFQLQCLAAYCGHRDCDQPLGAGADKAAGSARVLPGAGFLCPSCHGSGRLALAVAGLGPHCPSGCALFSPVLVQLRAGEELVEWAQAYRPDIRGHQLRGWRHLRDGGGHPDSTLRRGEDSAPGCAGSGGGCESDAPARRLHLAAAAENPG</sequence>
<dbReference type="GO" id="GO:0046872">
    <property type="term" value="F:metal ion binding"/>
    <property type="evidence" value="ECO:0007669"/>
    <property type="project" value="UniProtKB-KW"/>
</dbReference>
<evidence type="ECO:0000256" key="5">
    <source>
        <dbReference type="ARBA" id="ARBA00022714"/>
    </source>
</evidence>
<keyword evidence="6" id="KW-0479">Metal-binding</keyword>
<evidence type="ECO:0000256" key="13">
    <source>
        <dbReference type="ARBA" id="ARBA00023133"/>
    </source>
</evidence>
<dbReference type="GO" id="GO:0006783">
    <property type="term" value="P:heme biosynthetic process"/>
    <property type="evidence" value="ECO:0007669"/>
    <property type="project" value="UniProtKB-KW"/>
</dbReference>
<evidence type="ECO:0000256" key="8">
    <source>
        <dbReference type="ARBA" id="ARBA00022792"/>
    </source>
</evidence>
<dbReference type="AlphaFoldDB" id="A0A8M1GL88"/>
<dbReference type="GO" id="GO:0051537">
    <property type="term" value="F:2 iron, 2 sulfur cluster binding"/>
    <property type="evidence" value="ECO:0007669"/>
    <property type="project" value="UniProtKB-KW"/>
</dbReference>
<evidence type="ECO:0000256" key="9">
    <source>
        <dbReference type="ARBA" id="ARBA00022989"/>
    </source>
</evidence>
<dbReference type="PROSITE" id="PS50920">
    <property type="entry name" value="SOLCAR"/>
    <property type="match status" value="1"/>
</dbReference>
<keyword evidence="7 20" id="KW-0677">Repeat</keyword>
<feature type="region of interest" description="Disordered" evidence="21">
    <location>
        <begin position="296"/>
        <end position="325"/>
    </location>
</feature>
<dbReference type="Gene3D" id="1.50.40.10">
    <property type="entry name" value="Mitochondrial carrier domain"/>
    <property type="match status" value="1"/>
</dbReference>
<evidence type="ECO:0000256" key="19">
    <source>
        <dbReference type="RuleBase" id="RU000488"/>
    </source>
</evidence>
<comment type="catalytic activity">
    <reaction evidence="15">
        <text>glutathione(in) = glutathione(out)</text>
        <dbReference type="Rhea" id="RHEA:74819"/>
        <dbReference type="ChEBI" id="CHEBI:57925"/>
    </reaction>
</comment>
<keyword evidence="9" id="KW-1133">Transmembrane helix</keyword>
<evidence type="ECO:0000256" key="4">
    <source>
        <dbReference type="ARBA" id="ARBA00022692"/>
    </source>
</evidence>
<keyword evidence="14 18" id="KW-0472">Membrane</keyword>
<keyword evidence="10" id="KW-0408">Iron</keyword>
<evidence type="ECO:0000256" key="3">
    <source>
        <dbReference type="ARBA" id="ARBA00022448"/>
    </source>
</evidence>
<keyword evidence="12 20" id="KW-0496">Mitochondrion</keyword>
<dbReference type="RefSeq" id="XP_040496461.1">
    <property type="nucleotide sequence ID" value="XM_040640527.1"/>
</dbReference>
<dbReference type="InterPro" id="IPR018108">
    <property type="entry name" value="MCP_transmembrane"/>
</dbReference>
<feature type="repeat" description="Solcar" evidence="18">
    <location>
        <begin position="9"/>
        <end position="151"/>
    </location>
</feature>
<comment type="function">
    <text evidence="20">Mitochondrial transporter required for glutathione import into mitochondria. Glutathione, which plays key roles in oxidative metabolism, is produced exclusively in the cytosol and is imported in many organelles. Mitochondrial glutathione is required for the activity and stability of proteins containing iron-sulfur clusters, as well as erythropoiesis.</text>
</comment>